<organism evidence="2 3">
    <name type="scientific">Liparis tanakae</name>
    <name type="common">Tanaka's snailfish</name>
    <dbReference type="NCBI Taxonomy" id="230148"/>
    <lineage>
        <taxon>Eukaryota</taxon>
        <taxon>Metazoa</taxon>
        <taxon>Chordata</taxon>
        <taxon>Craniata</taxon>
        <taxon>Vertebrata</taxon>
        <taxon>Euteleostomi</taxon>
        <taxon>Actinopterygii</taxon>
        <taxon>Neopterygii</taxon>
        <taxon>Teleostei</taxon>
        <taxon>Neoteleostei</taxon>
        <taxon>Acanthomorphata</taxon>
        <taxon>Eupercaria</taxon>
        <taxon>Perciformes</taxon>
        <taxon>Cottioidei</taxon>
        <taxon>Cottales</taxon>
        <taxon>Liparidae</taxon>
        <taxon>Liparis</taxon>
    </lineage>
</organism>
<sequence length="90" mass="10448">MELASKYICQTDLRWSPGRHASPAEHPREKKDAERRRSTFPPAGQHAHKQPGGSHRVARLSGSLKLHNREVKRQEEEEEEEEEEKQRGVQ</sequence>
<name>A0A4Z2EQX5_9TELE</name>
<evidence type="ECO:0000256" key="1">
    <source>
        <dbReference type="SAM" id="MobiDB-lite"/>
    </source>
</evidence>
<protein>
    <submittedName>
        <fullName evidence="2">Uncharacterized protein</fullName>
    </submittedName>
</protein>
<feature type="compositionally biased region" description="Basic and acidic residues" evidence="1">
    <location>
        <begin position="22"/>
        <end position="37"/>
    </location>
</feature>
<accession>A0A4Z2EQX5</accession>
<feature type="region of interest" description="Disordered" evidence="1">
    <location>
        <begin position="1"/>
        <end position="90"/>
    </location>
</feature>
<evidence type="ECO:0000313" key="2">
    <source>
        <dbReference type="EMBL" id="TNN30971.1"/>
    </source>
</evidence>
<dbReference type="Proteomes" id="UP000314294">
    <property type="component" value="Unassembled WGS sequence"/>
</dbReference>
<gene>
    <name evidence="2" type="ORF">EYF80_058877</name>
</gene>
<dbReference type="AlphaFoldDB" id="A0A4Z2EQX5"/>
<proteinExistence type="predicted"/>
<reference evidence="2 3" key="1">
    <citation type="submission" date="2019-03" db="EMBL/GenBank/DDBJ databases">
        <title>First draft genome of Liparis tanakae, snailfish: a comprehensive survey of snailfish specific genes.</title>
        <authorList>
            <person name="Kim W."/>
            <person name="Song I."/>
            <person name="Jeong J.-H."/>
            <person name="Kim D."/>
            <person name="Kim S."/>
            <person name="Ryu S."/>
            <person name="Song J.Y."/>
            <person name="Lee S.K."/>
        </authorList>
    </citation>
    <scope>NUCLEOTIDE SEQUENCE [LARGE SCALE GENOMIC DNA]</scope>
    <source>
        <tissue evidence="2">Muscle</tissue>
    </source>
</reference>
<keyword evidence="3" id="KW-1185">Reference proteome</keyword>
<dbReference type="EMBL" id="SRLO01003944">
    <property type="protein sequence ID" value="TNN30971.1"/>
    <property type="molecule type" value="Genomic_DNA"/>
</dbReference>
<evidence type="ECO:0000313" key="3">
    <source>
        <dbReference type="Proteomes" id="UP000314294"/>
    </source>
</evidence>
<comment type="caution">
    <text evidence="2">The sequence shown here is derived from an EMBL/GenBank/DDBJ whole genome shotgun (WGS) entry which is preliminary data.</text>
</comment>